<dbReference type="PANTHER" id="PTHR12526:SF572">
    <property type="entry name" value="BLL5144 PROTEIN"/>
    <property type="match status" value="1"/>
</dbReference>
<comment type="caution">
    <text evidence="2">The sequence shown here is derived from an EMBL/GenBank/DDBJ whole genome shotgun (WGS) entry which is preliminary data.</text>
</comment>
<dbReference type="GO" id="GO:0016757">
    <property type="term" value="F:glycosyltransferase activity"/>
    <property type="evidence" value="ECO:0007669"/>
    <property type="project" value="UniProtKB-KW"/>
</dbReference>
<keyword evidence="2" id="KW-0328">Glycosyltransferase</keyword>
<evidence type="ECO:0000259" key="1">
    <source>
        <dbReference type="Pfam" id="PF00534"/>
    </source>
</evidence>
<dbReference type="RefSeq" id="WP_373405684.1">
    <property type="nucleotide sequence ID" value="NZ_JBCFQL010000004.1"/>
</dbReference>
<keyword evidence="3" id="KW-1185">Reference proteome</keyword>
<reference evidence="2 3" key="1">
    <citation type="submission" date="2024-04" db="EMBL/GenBank/DDBJ databases">
        <title>New Clade of Flavobacterium.</title>
        <authorList>
            <person name="Matos L."/>
            <person name="Proenca D.N."/>
            <person name="Fransisco R.M."/>
            <person name="Chung A.P."/>
            <person name="Maccario L."/>
            <person name="Sorensen S.J."/>
            <person name="Morais P.V."/>
        </authorList>
    </citation>
    <scope>NUCLEOTIDE SEQUENCE [LARGE SCALE GENOMIC DNA]</scope>
    <source>
        <strain evidence="2 3">FZUC8N2.13</strain>
    </source>
</reference>
<dbReference type="EMBL" id="JBCFQL010000004">
    <property type="protein sequence ID" value="MFA9190677.1"/>
    <property type="molecule type" value="Genomic_DNA"/>
</dbReference>
<dbReference type="SUPFAM" id="SSF53756">
    <property type="entry name" value="UDP-Glycosyltransferase/glycogen phosphorylase"/>
    <property type="match status" value="1"/>
</dbReference>
<dbReference type="Gene3D" id="3.40.50.2000">
    <property type="entry name" value="Glycogen Phosphorylase B"/>
    <property type="match status" value="2"/>
</dbReference>
<evidence type="ECO:0000313" key="2">
    <source>
        <dbReference type="EMBL" id="MFA9190677.1"/>
    </source>
</evidence>
<organism evidence="2 3">
    <name type="scientific">Flavobacterium zubiriense</name>
    <dbReference type="NCBI Taxonomy" id="3138075"/>
    <lineage>
        <taxon>Bacteria</taxon>
        <taxon>Pseudomonadati</taxon>
        <taxon>Bacteroidota</taxon>
        <taxon>Flavobacteriia</taxon>
        <taxon>Flavobacteriales</taxon>
        <taxon>Flavobacteriaceae</taxon>
        <taxon>Flavobacterium</taxon>
    </lineage>
</organism>
<gene>
    <name evidence="2" type="ORF">AAGV28_04770</name>
</gene>
<keyword evidence="2" id="KW-0808">Transferase</keyword>
<proteinExistence type="predicted"/>
<dbReference type="SUPFAM" id="SSF48208">
    <property type="entry name" value="Six-hairpin glycosidases"/>
    <property type="match status" value="1"/>
</dbReference>
<dbReference type="Proteomes" id="UP001574169">
    <property type="component" value="Unassembled WGS sequence"/>
</dbReference>
<dbReference type="InterPro" id="IPR008928">
    <property type="entry name" value="6-hairpin_glycosidase_sf"/>
</dbReference>
<dbReference type="EC" id="2.4.-.-" evidence="2"/>
<dbReference type="Pfam" id="PF00534">
    <property type="entry name" value="Glycos_transf_1"/>
    <property type="match status" value="1"/>
</dbReference>
<evidence type="ECO:0000313" key="3">
    <source>
        <dbReference type="Proteomes" id="UP001574169"/>
    </source>
</evidence>
<name>A0ABV4T984_9FLAO</name>
<accession>A0ABV4T984</accession>
<protein>
    <submittedName>
        <fullName evidence="2">Glycosyltransferase</fullName>
        <ecNumber evidence="2">2.4.-.-</ecNumber>
    </submittedName>
</protein>
<feature type="domain" description="Glycosyl transferase family 1" evidence="1">
    <location>
        <begin position="220"/>
        <end position="393"/>
    </location>
</feature>
<dbReference type="InterPro" id="IPR001296">
    <property type="entry name" value="Glyco_trans_1"/>
</dbReference>
<dbReference type="PANTHER" id="PTHR12526">
    <property type="entry name" value="GLYCOSYLTRANSFERASE"/>
    <property type="match status" value="1"/>
</dbReference>
<sequence>MKYSQNIQSKVTNTLLKKEKNIFKRTISIENKNSKAQPLAKILLVATYPPRECGIATYTFDLKSALDHKFENSFDIKICALQSKTDEYNYKTEDVSLVLNTDSSASYESIADTINSDKDLELVMIQHEFGLFKNSEESFLKFLKALTKPIIIAFHTVLPKPNGALEKTVKELAALAKKVTVMTKSSAELLKNTYGIDPDKIKIISHGTHLVKHLDKSILKQKHHVLGRKVISTFGFLGPGKSIETTLNALPEIIKEHPDILFLIVGKTHPTLFHQEGNSYMDYLKKIVEDLEITDYVKFVNKFVPLPELLEYLQLSDCYVFTSKDPNQAVSGTFSYAVSCGCPIVSTPIPHATEVLQHGQGLLFDFGNSKQLAKIMNELLKDEDLLKSMKMKALHTSSSTSWDNAAISHGHLFSEQIIQTLKLKYKKPKLNLDHLKAMTTDVGIIQFSKIDTPDLESGYTLDDNARALVTVCENYKLRKNPEDLKLAIIYINFILKCQRDNGLFLNYVDKHKKFTNQNIEVNLEDSNGRGIWALGIAYSSLEEAIDIDTTLFQNIKWCVNYFSKELYQFNSPRALAFAIKGLYYFNTIENDTKTTAIINEAAKKLRNLYNSHSENDWKWFEPYLTYGNSALSESLLYAWKSTNEPEFKLIAKESFDFLLSKIFTEDTIRVISNKNWLMKGVDEKSAEVGGEQPIDVAYTILALKQFNAAYPNEGYDEKMEVAFNWFLGNNHLKQIIYNPCTGGCHDGLEAYNVNLNQGSESTVSYLLARLAFEEEEII</sequence>